<evidence type="ECO:0000313" key="3">
    <source>
        <dbReference type="Proteomes" id="UP000006365"/>
    </source>
</evidence>
<keyword evidence="3" id="KW-1185">Reference proteome</keyword>
<feature type="domain" description="YlxR" evidence="1">
    <location>
        <begin position="9"/>
        <end position="64"/>
    </location>
</feature>
<protein>
    <submittedName>
        <fullName evidence="2">Ribosomal protein L7Ae family protein</fullName>
    </submittedName>
</protein>
<dbReference type="RefSeq" id="WP_015725572.1">
    <property type="nucleotide sequence ID" value="NC_014972.1"/>
</dbReference>
<dbReference type="AlphaFoldDB" id="A0A7U4DQI0"/>
<reference evidence="2 3" key="1">
    <citation type="journal article" date="2011" name="Stand. Genomic Sci.">
        <title>Complete genome sequence of Desulfobulbus propionicus type strain (1pr3).</title>
        <authorList>
            <person name="Pagani I."/>
            <person name="Lapidus A."/>
            <person name="Nolan M."/>
            <person name="Lucas S."/>
            <person name="Hammon N."/>
            <person name="Deshpande S."/>
            <person name="Cheng J.F."/>
            <person name="Chertkov O."/>
            <person name="Davenport K."/>
            <person name="Tapia R."/>
            <person name="Han C."/>
            <person name="Goodwin L."/>
            <person name="Pitluck S."/>
            <person name="Liolios K."/>
            <person name="Mavromatis K."/>
            <person name="Ivanova N."/>
            <person name="Mikhailova N."/>
            <person name="Pati A."/>
            <person name="Chen A."/>
            <person name="Palaniappan K."/>
            <person name="Land M."/>
            <person name="Hauser L."/>
            <person name="Chang Y.J."/>
            <person name="Jeffries C.D."/>
            <person name="Detter J.C."/>
            <person name="Brambilla E."/>
            <person name="Kannan K.P."/>
            <person name="Djao O.D."/>
            <person name="Rohde M."/>
            <person name="Pukall R."/>
            <person name="Spring S."/>
            <person name="Goker M."/>
            <person name="Sikorski J."/>
            <person name="Woyke T."/>
            <person name="Bristow J."/>
            <person name="Eisen J.A."/>
            <person name="Markowitz V."/>
            <person name="Hugenholtz P."/>
            <person name="Kyrpides N.C."/>
            <person name="Klenk H.P."/>
        </authorList>
    </citation>
    <scope>NUCLEOTIDE SEQUENCE [LARGE SCALE GENOMIC DNA]</scope>
    <source>
        <strain evidence="3">ATCC 33891 / DSM 2032 / 1pr3</strain>
    </source>
</reference>
<proteinExistence type="predicted"/>
<dbReference type="InterPro" id="IPR035931">
    <property type="entry name" value="YlxR-like_sf"/>
</dbReference>
<dbReference type="GO" id="GO:0005840">
    <property type="term" value="C:ribosome"/>
    <property type="evidence" value="ECO:0007669"/>
    <property type="project" value="UniProtKB-KW"/>
</dbReference>
<dbReference type="KEGG" id="dpr:Despr_2914"/>
<keyword evidence="2" id="KW-0687">Ribonucleoprotein</keyword>
<dbReference type="EMBL" id="CP002364">
    <property type="protein sequence ID" value="ADW19047.1"/>
    <property type="molecule type" value="Genomic_DNA"/>
</dbReference>
<evidence type="ECO:0000313" key="2">
    <source>
        <dbReference type="EMBL" id="ADW19047.1"/>
    </source>
</evidence>
<accession>A0A7U4DQI0</accession>
<keyword evidence="2" id="KW-0689">Ribosomal protein</keyword>
<evidence type="ECO:0000259" key="1">
    <source>
        <dbReference type="Pfam" id="PF04296"/>
    </source>
</evidence>
<sequence>MNRGHVPQRTCRGCGRKGPRAGLLRFVVIGGRLVEDQQGGMPGKGVYCCDQDVCRERLAKSKKVLKAD</sequence>
<dbReference type="Pfam" id="PF04296">
    <property type="entry name" value="YlxR"/>
    <property type="match status" value="1"/>
</dbReference>
<dbReference type="Proteomes" id="UP000006365">
    <property type="component" value="Chromosome"/>
</dbReference>
<organism evidence="2 3">
    <name type="scientific">Desulfobulbus propionicus (strain ATCC 33891 / DSM 2032 / VKM B-1956 / 1pr3)</name>
    <dbReference type="NCBI Taxonomy" id="577650"/>
    <lineage>
        <taxon>Bacteria</taxon>
        <taxon>Pseudomonadati</taxon>
        <taxon>Thermodesulfobacteriota</taxon>
        <taxon>Desulfobulbia</taxon>
        <taxon>Desulfobulbales</taxon>
        <taxon>Desulfobulbaceae</taxon>
        <taxon>Desulfobulbus</taxon>
    </lineage>
</organism>
<dbReference type="InterPro" id="IPR007393">
    <property type="entry name" value="YlxR_dom"/>
</dbReference>
<name>A0A7U4DQI0_DESPD</name>
<dbReference type="SUPFAM" id="SSF64376">
    <property type="entry name" value="YlxR-like"/>
    <property type="match status" value="1"/>
</dbReference>
<dbReference type="Gene3D" id="3.30.1230.10">
    <property type="entry name" value="YlxR-like"/>
    <property type="match status" value="1"/>
</dbReference>
<gene>
    <name evidence="2" type="ordered locus">Despr_2914</name>
</gene>